<gene>
    <name evidence="2" type="ORF">CONCODRAFT_4363</name>
</gene>
<evidence type="ECO:0000313" key="2">
    <source>
        <dbReference type="EMBL" id="KXN72758.1"/>
    </source>
</evidence>
<feature type="transmembrane region" description="Helical" evidence="1">
    <location>
        <begin position="64"/>
        <end position="83"/>
    </location>
</feature>
<evidence type="ECO:0000256" key="1">
    <source>
        <dbReference type="SAM" id="Phobius"/>
    </source>
</evidence>
<keyword evidence="1" id="KW-1133">Transmembrane helix</keyword>
<dbReference type="AlphaFoldDB" id="A0A137PCM6"/>
<proteinExistence type="predicted"/>
<feature type="transmembrane region" description="Helical" evidence="1">
    <location>
        <begin position="229"/>
        <end position="250"/>
    </location>
</feature>
<name>A0A137PCM6_CONC2</name>
<feature type="transmembrane region" description="Helical" evidence="1">
    <location>
        <begin position="95"/>
        <end position="111"/>
    </location>
</feature>
<keyword evidence="3" id="KW-1185">Reference proteome</keyword>
<organism evidence="2 3">
    <name type="scientific">Conidiobolus coronatus (strain ATCC 28846 / CBS 209.66 / NRRL 28638)</name>
    <name type="common">Delacroixia coronata</name>
    <dbReference type="NCBI Taxonomy" id="796925"/>
    <lineage>
        <taxon>Eukaryota</taxon>
        <taxon>Fungi</taxon>
        <taxon>Fungi incertae sedis</taxon>
        <taxon>Zoopagomycota</taxon>
        <taxon>Entomophthoromycotina</taxon>
        <taxon>Entomophthoromycetes</taxon>
        <taxon>Entomophthorales</taxon>
        <taxon>Ancylistaceae</taxon>
        <taxon>Conidiobolus</taxon>
    </lineage>
</organism>
<evidence type="ECO:0000313" key="3">
    <source>
        <dbReference type="Proteomes" id="UP000070444"/>
    </source>
</evidence>
<feature type="transmembrane region" description="Helical" evidence="1">
    <location>
        <begin position="20"/>
        <end position="52"/>
    </location>
</feature>
<sequence length="345" mass="39475">MGISLVSTGEATQIPLEIEIQWYLMLNMAMLIFSATFIVHANCFINAITMYWRHSRKWIHKFHLFQTACAVGCHLCRVSDYFWVTDCYFKGYFNYVAYFVGVFVMDGIQVWKFNHIINKQAHKFPRITKWFSLLTFGYIGITTKVVLSILIGTIIQSTVGVATFCVTNLPPIAFVGVIGSDIIYHLFTLSWSFYLIINQYIGYRNEFPTTKAQLLPTRFIKQIGLNSEILYLMASDFCIIIFFGVVHFGLTGLVNPEVFIQIKWAIHTKCISQMMQSHTKCQMDHYRVGGGLGSTNVKQSSDKTLCKKKTSKLPLFVKDTQDSLGSEDSTLKMEKSVFIEDHDLV</sequence>
<protein>
    <submittedName>
        <fullName evidence="2">Uncharacterized protein</fullName>
    </submittedName>
</protein>
<keyword evidence="1" id="KW-0472">Membrane</keyword>
<reference evidence="2 3" key="1">
    <citation type="journal article" date="2015" name="Genome Biol. Evol.">
        <title>Phylogenomic analyses indicate that early fungi evolved digesting cell walls of algal ancestors of land plants.</title>
        <authorList>
            <person name="Chang Y."/>
            <person name="Wang S."/>
            <person name="Sekimoto S."/>
            <person name="Aerts A.L."/>
            <person name="Choi C."/>
            <person name="Clum A."/>
            <person name="LaButti K.M."/>
            <person name="Lindquist E.A."/>
            <person name="Yee Ngan C."/>
            <person name="Ohm R.A."/>
            <person name="Salamov A.A."/>
            <person name="Grigoriev I.V."/>
            <person name="Spatafora J.W."/>
            <person name="Berbee M.L."/>
        </authorList>
    </citation>
    <scope>NUCLEOTIDE SEQUENCE [LARGE SCALE GENOMIC DNA]</scope>
    <source>
        <strain evidence="2 3">NRRL 28638</strain>
    </source>
</reference>
<feature type="transmembrane region" description="Helical" evidence="1">
    <location>
        <begin position="131"/>
        <end position="152"/>
    </location>
</feature>
<feature type="transmembrane region" description="Helical" evidence="1">
    <location>
        <begin position="172"/>
        <end position="197"/>
    </location>
</feature>
<dbReference type="Proteomes" id="UP000070444">
    <property type="component" value="Unassembled WGS sequence"/>
</dbReference>
<keyword evidence="1" id="KW-0812">Transmembrane</keyword>
<dbReference type="EMBL" id="KQ964447">
    <property type="protein sequence ID" value="KXN72758.1"/>
    <property type="molecule type" value="Genomic_DNA"/>
</dbReference>
<accession>A0A137PCM6</accession>
<dbReference type="OrthoDB" id="5598825at2759"/>